<dbReference type="PANTHER" id="PTHR10884">
    <property type="entry name" value="NADH DEHYDROGENASE UBIQUINONE IRON-SULFUR PROTEIN 3"/>
    <property type="match status" value="1"/>
</dbReference>
<keyword evidence="3" id="KW-0472">Membrane</keyword>
<keyword evidence="2 3" id="KW-0813">Transport</keyword>
<dbReference type="PANTHER" id="PTHR10884:SF14">
    <property type="entry name" value="NADH DEHYDROGENASE [UBIQUINONE] IRON-SULFUR PROTEIN 3, MITOCHONDRIAL"/>
    <property type="match status" value="1"/>
</dbReference>
<dbReference type="GO" id="GO:0008137">
    <property type="term" value="F:NADH dehydrogenase (ubiquinone) activity"/>
    <property type="evidence" value="ECO:0007669"/>
    <property type="project" value="InterPro"/>
</dbReference>
<dbReference type="GO" id="GO:0005886">
    <property type="term" value="C:plasma membrane"/>
    <property type="evidence" value="ECO:0007669"/>
    <property type="project" value="UniProtKB-SubCell"/>
</dbReference>
<comment type="subunit">
    <text evidence="3">NDH-1 is composed of 14 different subunits. Subunits NuoB, C, D, E, F, and G constitute the peripheral sector of the complex.</text>
</comment>
<dbReference type="GO" id="GO:0048038">
    <property type="term" value="F:quinone binding"/>
    <property type="evidence" value="ECO:0007669"/>
    <property type="project" value="UniProtKB-KW"/>
</dbReference>
<keyword evidence="3 4" id="KW-0520">NAD</keyword>
<dbReference type="SUPFAM" id="SSF143243">
    <property type="entry name" value="Nqo5-like"/>
    <property type="match status" value="1"/>
</dbReference>
<keyword evidence="3" id="KW-1003">Cell membrane</keyword>
<dbReference type="InterPro" id="IPR001268">
    <property type="entry name" value="NADH_UbQ_OxRdtase_30kDa_su"/>
</dbReference>
<comment type="similarity">
    <text evidence="1 3 4">Belongs to the complex I 30 kDa subunit family.</text>
</comment>
<keyword evidence="3 4" id="KW-1278">Translocase</keyword>
<dbReference type="RefSeq" id="WP_062193726.1">
    <property type="nucleotide sequence ID" value="NZ_DF967965.1"/>
</dbReference>
<dbReference type="InterPro" id="IPR020396">
    <property type="entry name" value="NADH_UbQ_OxRdtase_CS"/>
</dbReference>
<evidence type="ECO:0000256" key="3">
    <source>
        <dbReference type="HAMAP-Rule" id="MF_01357"/>
    </source>
</evidence>
<dbReference type="NCBIfam" id="TIGR01961">
    <property type="entry name" value="NuoC_fam"/>
    <property type="match status" value="1"/>
</dbReference>
<dbReference type="EC" id="7.1.1.-" evidence="3"/>
<protein>
    <recommendedName>
        <fullName evidence="3">NADH-quinone oxidoreductase subunit C</fullName>
        <ecNumber evidence="3">7.1.1.-</ecNumber>
    </recommendedName>
    <alternativeName>
        <fullName evidence="3">NADH dehydrogenase I subunit C</fullName>
    </alternativeName>
    <alternativeName>
        <fullName evidence="3">NDH-1 subunit C</fullName>
    </alternativeName>
</protein>
<name>A0A3D1JJL6_9CHLR</name>
<comment type="subcellular location">
    <subcellularLocation>
        <location evidence="3">Cell membrane</location>
        <topology evidence="3">Peripheral membrane protein</topology>
        <orientation evidence="3">Cytoplasmic side</orientation>
    </subcellularLocation>
</comment>
<comment type="catalytic activity">
    <reaction evidence="3 5">
        <text>a quinone + NADH + 5 H(+)(in) = a quinol + NAD(+) + 4 H(+)(out)</text>
        <dbReference type="Rhea" id="RHEA:57888"/>
        <dbReference type="ChEBI" id="CHEBI:15378"/>
        <dbReference type="ChEBI" id="CHEBI:24646"/>
        <dbReference type="ChEBI" id="CHEBI:57540"/>
        <dbReference type="ChEBI" id="CHEBI:57945"/>
        <dbReference type="ChEBI" id="CHEBI:132124"/>
    </reaction>
</comment>
<organism evidence="7 8">
    <name type="scientific">Anaerolinea thermolimosa</name>
    <dbReference type="NCBI Taxonomy" id="229919"/>
    <lineage>
        <taxon>Bacteria</taxon>
        <taxon>Bacillati</taxon>
        <taxon>Chloroflexota</taxon>
        <taxon>Anaerolineae</taxon>
        <taxon>Anaerolineales</taxon>
        <taxon>Anaerolineaceae</taxon>
        <taxon>Anaerolinea</taxon>
    </lineage>
</organism>
<evidence type="ECO:0000256" key="5">
    <source>
        <dbReference type="RuleBase" id="RU003582"/>
    </source>
</evidence>
<gene>
    <name evidence="3" type="primary">nuoC</name>
    <name evidence="7" type="ORF">DEQ80_12375</name>
</gene>
<dbReference type="Proteomes" id="UP000264141">
    <property type="component" value="Unassembled WGS sequence"/>
</dbReference>
<sequence length="170" mass="19767">MDEKLQLAVNAARDRFAASVQEFRGEVTLITPAESIVELMRTLRDEFGFDQLVDVTAVDYFPRQTPRFHVVYHVRVLAKSLVLCVRVPLDGNAPRLSTVEGVYPGANWYEREVYDMFGITFTGHSDMRRIIMPQDWQGHPLRKDYPLGYEEVQYTFNFDQISVRKPHPKE</sequence>
<keyword evidence="3 5" id="KW-0874">Quinone</keyword>
<dbReference type="STRING" id="229919.GCA_001050195_02219"/>
<reference evidence="7 8" key="1">
    <citation type="journal article" date="2018" name="Nat. Biotechnol.">
        <title>A standardized bacterial taxonomy based on genome phylogeny substantially revises the tree of life.</title>
        <authorList>
            <person name="Parks D.H."/>
            <person name="Chuvochina M."/>
            <person name="Waite D.W."/>
            <person name="Rinke C."/>
            <person name="Skarshewski A."/>
            <person name="Chaumeil P.A."/>
            <person name="Hugenholtz P."/>
        </authorList>
    </citation>
    <scope>NUCLEOTIDE SEQUENCE [LARGE SCALE GENOMIC DNA]</scope>
    <source>
        <strain evidence="7">UBA8781</strain>
    </source>
</reference>
<dbReference type="HAMAP" id="MF_01357">
    <property type="entry name" value="NDH1_NuoC"/>
    <property type="match status" value="1"/>
</dbReference>
<proteinExistence type="inferred from homology"/>
<comment type="function">
    <text evidence="3">NDH-1 shuttles electrons from NADH, via FMN and iron-sulfur (Fe-S) centers, to quinones in the respiratory chain. The immediate electron acceptor for the enzyme in this species is believed to be ubiquinone. Couples the redox reaction to proton translocation (for every two electrons transferred, four hydrogen ions are translocated across the cytoplasmic membrane), and thus conserves the redox energy in a proton gradient.</text>
</comment>
<comment type="caution">
    <text evidence="7">The sequence shown here is derived from an EMBL/GenBank/DDBJ whole genome shotgun (WGS) entry which is preliminary data.</text>
</comment>
<evidence type="ECO:0000313" key="8">
    <source>
        <dbReference type="Proteomes" id="UP000264141"/>
    </source>
</evidence>
<keyword evidence="3" id="KW-0830">Ubiquinone</keyword>
<dbReference type="Pfam" id="PF00329">
    <property type="entry name" value="Complex1_30kDa"/>
    <property type="match status" value="1"/>
</dbReference>
<evidence type="ECO:0000256" key="2">
    <source>
        <dbReference type="ARBA" id="ARBA00022448"/>
    </source>
</evidence>
<dbReference type="Gene3D" id="3.30.460.80">
    <property type="entry name" value="NADH:ubiquinone oxidoreductase, 30kDa subunit"/>
    <property type="match status" value="1"/>
</dbReference>
<dbReference type="EMBL" id="DPBP01000048">
    <property type="protein sequence ID" value="HCE18644.1"/>
    <property type="molecule type" value="Genomic_DNA"/>
</dbReference>
<dbReference type="AlphaFoldDB" id="A0A3D1JJL6"/>
<dbReference type="PROSITE" id="PS00542">
    <property type="entry name" value="COMPLEX1_30K"/>
    <property type="match status" value="1"/>
</dbReference>
<dbReference type="OrthoDB" id="9803286at2"/>
<dbReference type="InterPro" id="IPR037232">
    <property type="entry name" value="NADH_quin_OxRdtase_su_C/D-like"/>
</dbReference>
<dbReference type="InterPro" id="IPR010218">
    <property type="entry name" value="NADH_DH_suC"/>
</dbReference>
<feature type="domain" description="NADH:ubiquinone oxidoreductase 30kDa subunit" evidence="6">
    <location>
        <begin position="31"/>
        <end position="149"/>
    </location>
</feature>
<evidence type="ECO:0000313" key="7">
    <source>
        <dbReference type="EMBL" id="HCE18644.1"/>
    </source>
</evidence>
<evidence type="ECO:0000256" key="4">
    <source>
        <dbReference type="RuleBase" id="RU003456"/>
    </source>
</evidence>
<accession>A0A3D1JJL6</accession>
<evidence type="ECO:0000256" key="1">
    <source>
        <dbReference type="ARBA" id="ARBA00007569"/>
    </source>
</evidence>
<dbReference type="GO" id="GO:0050136">
    <property type="term" value="F:NADH dehydrogenase (quinone) (non-electrogenic) activity"/>
    <property type="evidence" value="ECO:0007669"/>
    <property type="project" value="UniProtKB-UniRule"/>
</dbReference>
<evidence type="ECO:0000259" key="6">
    <source>
        <dbReference type="Pfam" id="PF00329"/>
    </source>
</evidence>